<keyword evidence="2" id="KW-0175">Coiled coil</keyword>
<organism evidence="5 6">
    <name type="scientific">Anaeramoeba flamelloides</name>
    <dbReference type="NCBI Taxonomy" id="1746091"/>
    <lineage>
        <taxon>Eukaryota</taxon>
        <taxon>Metamonada</taxon>
        <taxon>Anaeramoebidae</taxon>
        <taxon>Anaeramoeba</taxon>
    </lineage>
</organism>
<evidence type="ECO:0000256" key="2">
    <source>
        <dbReference type="SAM" id="Coils"/>
    </source>
</evidence>
<feature type="domain" description="B box-type" evidence="4">
    <location>
        <begin position="134"/>
        <end position="175"/>
    </location>
</feature>
<keyword evidence="1" id="KW-0863">Zinc-finger</keyword>
<gene>
    <name evidence="5" type="ORF">M0812_19672</name>
</gene>
<evidence type="ECO:0000313" key="6">
    <source>
        <dbReference type="Proteomes" id="UP001146793"/>
    </source>
</evidence>
<dbReference type="GO" id="GO:0008270">
    <property type="term" value="F:zinc ion binding"/>
    <property type="evidence" value="ECO:0007669"/>
    <property type="project" value="UniProtKB-KW"/>
</dbReference>
<keyword evidence="1" id="KW-0479">Metal-binding</keyword>
<dbReference type="Proteomes" id="UP001146793">
    <property type="component" value="Unassembled WGS sequence"/>
</dbReference>
<keyword evidence="1" id="KW-0862">Zinc</keyword>
<sequence length="538" mass="64280">MNEQKHKNHQETNFRKRNLQQLMGDQNQIKKKFKSNQKPQEKEKEQEPEPEPEKIKQEITSKDLEKQLFKIEPAAEQVEEKCASQIRSEEIIELYGQKGEIGYCTNCESKVRNSKILQIYNQGYDEKIESNDYKEPIKCKKHNKEFKFFCSNEQSLMCAECGKKCKNEKHELLAISKITKKFLQEVIQISKGIQIEKTKNKKTINDLAQINEQLKEETEKELKLIKVKMDEFFSRCKRTLESSKKLIDTKLNNYRNIISKRQQNNQIKENIIKKIFRLHSEKEWEKEQEKMQEQGQGKEKEKEMEMEQEQENEIENENEREKEREREIILEFLKLKKIIGKERKILKKNENNKQSIKNITHDEFDSNIKQNWILLNNNNKTFTNISNNKNYGIMCGKKIYSEGIHQIMIKIDQFPNSKKEWNVIRLGIINSTNKENIIKNANYNQTYCFRAFWNKKKLTSSKVKMENGNWQYEDYPNNIKLKQNDLLTLTIDMIKKNISFKINEIQLETAWDFLPEKVVFIAFLYPLTCDIKNKITLI</sequence>
<proteinExistence type="predicted"/>
<accession>A0AAV7Z3B8</accession>
<feature type="region of interest" description="Disordered" evidence="3">
    <location>
        <begin position="1"/>
        <end position="60"/>
    </location>
</feature>
<dbReference type="AlphaFoldDB" id="A0AAV7Z3B8"/>
<reference evidence="5" key="1">
    <citation type="submission" date="2022-08" db="EMBL/GenBank/DDBJ databases">
        <title>Novel sulphate-reducing endosymbionts in the free-living metamonad Anaeramoeba.</title>
        <authorList>
            <person name="Jerlstrom-Hultqvist J."/>
            <person name="Cepicka I."/>
            <person name="Gallot-Lavallee L."/>
            <person name="Salas-Leiva D."/>
            <person name="Curtis B.A."/>
            <person name="Zahonova K."/>
            <person name="Pipaliya S."/>
            <person name="Dacks J."/>
            <person name="Roger A.J."/>
        </authorList>
    </citation>
    <scope>NUCLEOTIDE SEQUENCE</scope>
    <source>
        <strain evidence="5">Busselton2</strain>
    </source>
</reference>
<dbReference type="Gene3D" id="3.30.160.60">
    <property type="entry name" value="Classic Zinc Finger"/>
    <property type="match status" value="1"/>
</dbReference>
<protein>
    <recommendedName>
        <fullName evidence="4">B box-type domain-containing protein</fullName>
    </recommendedName>
</protein>
<dbReference type="Gene3D" id="2.60.120.920">
    <property type="match status" value="1"/>
</dbReference>
<dbReference type="EMBL" id="JANTQA010000040">
    <property type="protein sequence ID" value="KAJ3435484.1"/>
    <property type="molecule type" value="Genomic_DNA"/>
</dbReference>
<dbReference type="PROSITE" id="PS50119">
    <property type="entry name" value="ZF_BBOX"/>
    <property type="match status" value="1"/>
</dbReference>
<evidence type="ECO:0000256" key="3">
    <source>
        <dbReference type="SAM" id="MobiDB-lite"/>
    </source>
</evidence>
<evidence type="ECO:0000256" key="1">
    <source>
        <dbReference type="PROSITE-ProRule" id="PRU00024"/>
    </source>
</evidence>
<feature type="compositionally biased region" description="Basic and acidic residues" evidence="3">
    <location>
        <begin position="39"/>
        <end position="60"/>
    </location>
</feature>
<comment type="caution">
    <text evidence="5">The sequence shown here is derived from an EMBL/GenBank/DDBJ whole genome shotgun (WGS) entry which is preliminary data.</text>
</comment>
<dbReference type="InterPro" id="IPR043136">
    <property type="entry name" value="B30.2/SPRY_sf"/>
</dbReference>
<name>A0AAV7Z3B8_9EUKA</name>
<feature type="compositionally biased region" description="Basic and acidic residues" evidence="3">
    <location>
        <begin position="285"/>
        <end position="305"/>
    </location>
</feature>
<evidence type="ECO:0000259" key="4">
    <source>
        <dbReference type="PROSITE" id="PS50119"/>
    </source>
</evidence>
<dbReference type="InterPro" id="IPR000315">
    <property type="entry name" value="Znf_B-box"/>
</dbReference>
<feature type="compositionally biased region" description="Acidic residues" evidence="3">
    <location>
        <begin position="306"/>
        <end position="316"/>
    </location>
</feature>
<dbReference type="SUPFAM" id="SSF57845">
    <property type="entry name" value="B-box zinc-binding domain"/>
    <property type="match status" value="1"/>
</dbReference>
<evidence type="ECO:0000313" key="5">
    <source>
        <dbReference type="EMBL" id="KAJ3435484.1"/>
    </source>
</evidence>
<feature type="region of interest" description="Disordered" evidence="3">
    <location>
        <begin position="285"/>
        <end position="321"/>
    </location>
</feature>
<feature type="coiled-coil region" evidence="2">
    <location>
        <begin position="197"/>
        <end position="224"/>
    </location>
</feature>